<dbReference type="Pfam" id="PF00144">
    <property type="entry name" value="Beta-lactamase"/>
    <property type="match status" value="1"/>
</dbReference>
<sequence>MIRKLFFLLLMCTALTGLGQTRIEEANRAVFNKIEFFINTQMTDSIYNLASEAFRKQVSKDQLAFMLQNLYQLGRITDVEVEDFKGQTATYRVSFTTERQLLAKLAVDSTFRYTALAFTAADNSTKEVEKPEKDEVISQVETETPLDFYIDSIANTYIKKGNTQSLAVAIFHKNKYKTFLYGETEKGNNTLPTENTLYEIGSITKVFTATLLADLVTKDIIQLDDPILPFLPDSVSSNPALKGITFKTLANHTSGLPRMADNWNRVVGYNEKDPFATYDRKALFSFLTNYKASREPGEEYEYSNLGYGLLGELIAIICKKPYMQGLRETILEPLQLGNTTDKPDVKKQQIVLPGLDKDGNITPLWNWEALIGAGSLKSNIRDLMLFAVEQFKMPENELQKAMALTRQFTFFTPENMDIGLAWRISMMGDGIIYFHHTGGTAGSSSFVGLSPDTKTAVVILSNASEGVSPISTEIMEKLLAE</sequence>
<protein>
    <submittedName>
        <fullName evidence="3">Beta-lactamase family protein</fullName>
    </submittedName>
</protein>
<proteinExistence type="predicted"/>
<dbReference type="SUPFAM" id="SSF56601">
    <property type="entry name" value="beta-lactamase/transpeptidase-like"/>
    <property type="match status" value="1"/>
</dbReference>
<dbReference type="InterPro" id="IPR012338">
    <property type="entry name" value="Beta-lactam/transpept-like"/>
</dbReference>
<accession>A0ABR7XSP4</accession>
<dbReference type="PANTHER" id="PTHR46825:SF8">
    <property type="entry name" value="BETA-LACTAMASE-RELATED"/>
    <property type="match status" value="1"/>
</dbReference>
<dbReference type="InterPro" id="IPR050491">
    <property type="entry name" value="AmpC-like"/>
</dbReference>
<dbReference type="RefSeq" id="WP_190313874.1">
    <property type="nucleotide sequence ID" value="NZ_JACNYL010000002.1"/>
</dbReference>
<dbReference type="Proteomes" id="UP000651112">
    <property type="component" value="Unassembled WGS sequence"/>
</dbReference>
<keyword evidence="4" id="KW-1185">Reference proteome</keyword>
<keyword evidence="1" id="KW-0732">Signal</keyword>
<dbReference type="PANTHER" id="PTHR46825">
    <property type="entry name" value="D-ALANYL-D-ALANINE-CARBOXYPEPTIDASE/ENDOPEPTIDASE AMPH"/>
    <property type="match status" value="1"/>
</dbReference>
<name>A0ABR7XSP4_9SPHI</name>
<evidence type="ECO:0000259" key="2">
    <source>
        <dbReference type="Pfam" id="PF00144"/>
    </source>
</evidence>
<evidence type="ECO:0000313" key="4">
    <source>
        <dbReference type="Proteomes" id="UP000651112"/>
    </source>
</evidence>
<comment type="caution">
    <text evidence="3">The sequence shown here is derived from an EMBL/GenBank/DDBJ whole genome shotgun (WGS) entry which is preliminary data.</text>
</comment>
<evidence type="ECO:0000313" key="3">
    <source>
        <dbReference type="EMBL" id="MBD1422187.1"/>
    </source>
</evidence>
<dbReference type="EMBL" id="JACNYL010000002">
    <property type="protein sequence ID" value="MBD1422187.1"/>
    <property type="molecule type" value="Genomic_DNA"/>
</dbReference>
<dbReference type="InterPro" id="IPR001466">
    <property type="entry name" value="Beta-lactam-related"/>
</dbReference>
<organism evidence="3 4">
    <name type="scientific">Sphingobacterium chuzhouense</name>
    <dbReference type="NCBI Taxonomy" id="1742264"/>
    <lineage>
        <taxon>Bacteria</taxon>
        <taxon>Pseudomonadati</taxon>
        <taxon>Bacteroidota</taxon>
        <taxon>Sphingobacteriia</taxon>
        <taxon>Sphingobacteriales</taxon>
        <taxon>Sphingobacteriaceae</taxon>
        <taxon>Sphingobacterium</taxon>
    </lineage>
</organism>
<feature type="signal peptide" evidence="1">
    <location>
        <begin position="1"/>
        <end position="19"/>
    </location>
</feature>
<dbReference type="Gene3D" id="3.40.710.10">
    <property type="entry name" value="DD-peptidase/beta-lactamase superfamily"/>
    <property type="match status" value="1"/>
</dbReference>
<gene>
    <name evidence="3" type="ORF">H8B21_11450</name>
</gene>
<feature type="domain" description="Beta-lactamase-related" evidence="2">
    <location>
        <begin position="152"/>
        <end position="466"/>
    </location>
</feature>
<reference evidence="3 4" key="1">
    <citation type="submission" date="2020-08" db="EMBL/GenBank/DDBJ databases">
        <title>Sphingobacterium sp. DN00404 isolated from aquaculture water.</title>
        <authorList>
            <person name="Zhang M."/>
        </authorList>
    </citation>
    <scope>NUCLEOTIDE SEQUENCE [LARGE SCALE GENOMIC DNA]</scope>
    <source>
        <strain evidence="3 4">KCTC 42746</strain>
    </source>
</reference>
<feature type="chain" id="PRO_5046346338" evidence="1">
    <location>
        <begin position="20"/>
        <end position="481"/>
    </location>
</feature>
<evidence type="ECO:0000256" key="1">
    <source>
        <dbReference type="SAM" id="SignalP"/>
    </source>
</evidence>